<feature type="transmembrane region" description="Helical" evidence="7">
    <location>
        <begin position="91"/>
        <end position="118"/>
    </location>
</feature>
<keyword evidence="2 7" id="KW-0812">Transmembrane</keyword>
<feature type="compositionally biased region" description="Gly residues" evidence="6">
    <location>
        <begin position="356"/>
        <end position="368"/>
    </location>
</feature>
<dbReference type="PANTHER" id="PTHR33048">
    <property type="entry name" value="PTH11-LIKE INTEGRAL MEMBRANE PROTEIN (AFU_ORTHOLOGUE AFUA_5G11245)"/>
    <property type="match status" value="1"/>
</dbReference>
<keyword evidence="10" id="KW-1185">Reference proteome</keyword>
<evidence type="ECO:0000313" key="10">
    <source>
        <dbReference type="Proteomes" id="UP000700596"/>
    </source>
</evidence>
<dbReference type="EMBL" id="JAGMWT010000004">
    <property type="protein sequence ID" value="KAH7130091.1"/>
    <property type="molecule type" value="Genomic_DNA"/>
</dbReference>
<feature type="compositionally biased region" description="Basic and acidic residues" evidence="6">
    <location>
        <begin position="384"/>
        <end position="393"/>
    </location>
</feature>
<dbReference type="Pfam" id="PF20684">
    <property type="entry name" value="Fung_rhodopsin"/>
    <property type="match status" value="1"/>
</dbReference>
<reference evidence="9" key="1">
    <citation type="journal article" date="2021" name="Nat. Commun.">
        <title>Genetic determinants of endophytism in the Arabidopsis root mycobiome.</title>
        <authorList>
            <person name="Mesny F."/>
            <person name="Miyauchi S."/>
            <person name="Thiergart T."/>
            <person name="Pickel B."/>
            <person name="Atanasova L."/>
            <person name="Karlsson M."/>
            <person name="Huettel B."/>
            <person name="Barry K.W."/>
            <person name="Haridas S."/>
            <person name="Chen C."/>
            <person name="Bauer D."/>
            <person name="Andreopoulos W."/>
            <person name="Pangilinan J."/>
            <person name="LaButti K."/>
            <person name="Riley R."/>
            <person name="Lipzen A."/>
            <person name="Clum A."/>
            <person name="Drula E."/>
            <person name="Henrissat B."/>
            <person name="Kohler A."/>
            <person name="Grigoriev I.V."/>
            <person name="Martin F.M."/>
            <person name="Hacquard S."/>
        </authorList>
    </citation>
    <scope>NUCLEOTIDE SEQUENCE</scope>
    <source>
        <strain evidence="9">MPI-CAGE-CH-0243</strain>
    </source>
</reference>
<evidence type="ECO:0000256" key="5">
    <source>
        <dbReference type="ARBA" id="ARBA00038359"/>
    </source>
</evidence>
<evidence type="ECO:0000256" key="6">
    <source>
        <dbReference type="SAM" id="MobiDB-lite"/>
    </source>
</evidence>
<feature type="region of interest" description="Disordered" evidence="6">
    <location>
        <begin position="277"/>
        <end position="315"/>
    </location>
</feature>
<dbReference type="PANTHER" id="PTHR33048:SF57">
    <property type="entry name" value="INTEGRAL MEMBRANE PROTEIN-RELATED"/>
    <property type="match status" value="1"/>
</dbReference>
<feature type="transmembrane region" description="Helical" evidence="7">
    <location>
        <begin position="239"/>
        <end position="263"/>
    </location>
</feature>
<evidence type="ECO:0000256" key="3">
    <source>
        <dbReference type="ARBA" id="ARBA00022989"/>
    </source>
</evidence>
<protein>
    <recommendedName>
        <fullName evidence="8">Rhodopsin domain-containing protein</fullName>
    </recommendedName>
</protein>
<evidence type="ECO:0000313" key="9">
    <source>
        <dbReference type="EMBL" id="KAH7130091.1"/>
    </source>
</evidence>
<accession>A0A9P9E516</accession>
<dbReference type="InterPro" id="IPR052337">
    <property type="entry name" value="SAT4-like"/>
</dbReference>
<name>A0A9P9E516_9PLEO</name>
<feature type="transmembrane region" description="Helical" evidence="7">
    <location>
        <begin position="208"/>
        <end position="227"/>
    </location>
</feature>
<feature type="transmembrane region" description="Helical" evidence="7">
    <location>
        <begin position="12"/>
        <end position="36"/>
    </location>
</feature>
<evidence type="ECO:0000256" key="2">
    <source>
        <dbReference type="ARBA" id="ARBA00022692"/>
    </source>
</evidence>
<dbReference type="Proteomes" id="UP000700596">
    <property type="component" value="Unassembled WGS sequence"/>
</dbReference>
<comment type="similarity">
    <text evidence="5">Belongs to the SAT4 family.</text>
</comment>
<proteinExistence type="inferred from homology"/>
<gene>
    <name evidence="9" type="ORF">B0J11DRAFT_243866</name>
</gene>
<feature type="transmembrane region" description="Helical" evidence="7">
    <location>
        <begin position="172"/>
        <end position="196"/>
    </location>
</feature>
<evidence type="ECO:0000256" key="1">
    <source>
        <dbReference type="ARBA" id="ARBA00004141"/>
    </source>
</evidence>
<organism evidence="9 10">
    <name type="scientific">Dendryphion nanum</name>
    <dbReference type="NCBI Taxonomy" id="256645"/>
    <lineage>
        <taxon>Eukaryota</taxon>
        <taxon>Fungi</taxon>
        <taxon>Dikarya</taxon>
        <taxon>Ascomycota</taxon>
        <taxon>Pezizomycotina</taxon>
        <taxon>Dothideomycetes</taxon>
        <taxon>Pleosporomycetidae</taxon>
        <taxon>Pleosporales</taxon>
        <taxon>Torulaceae</taxon>
        <taxon>Dendryphion</taxon>
    </lineage>
</organism>
<dbReference type="OrthoDB" id="3934549at2759"/>
<feature type="compositionally biased region" description="Low complexity" evidence="6">
    <location>
        <begin position="282"/>
        <end position="295"/>
    </location>
</feature>
<feature type="region of interest" description="Disordered" evidence="6">
    <location>
        <begin position="345"/>
        <end position="393"/>
    </location>
</feature>
<evidence type="ECO:0000256" key="4">
    <source>
        <dbReference type="ARBA" id="ARBA00023136"/>
    </source>
</evidence>
<dbReference type="InterPro" id="IPR049326">
    <property type="entry name" value="Rhodopsin_dom_fungi"/>
</dbReference>
<keyword evidence="4 7" id="KW-0472">Membrane</keyword>
<dbReference type="GO" id="GO:0016020">
    <property type="term" value="C:membrane"/>
    <property type="evidence" value="ECO:0007669"/>
    <property type="project" value="UniProtKB-SubCell"/>
</dbReference>
<comment type="subcellular location">
    <subcellularLocation>
        <location evidence="1">Membrane</location>
        <topology evidence="1">Multi-pass membrane protein</topology>
    </subcellularLocation>
</comment>
<keyword evidence="3 7" id="KW-1133">Transmembrane helix</keyword>
<feature type="transmembrane region" description="Helical" evidence="7">
    <location>
        <begin position="130"/>
        <end position="152"/>
    </location>
</feature>
<comment type="caution">
    <text evidence="9">The sequence shown here is derived from an EMBL/GenBank/DDBJ whole genome shotgun (WGS) entry which is preliminary data.</text>
</comment>
<sequence length="393" mass="42349">MTTTVPIENSGQVGLLVSSSISIFIVVVAVILRLIAKHIASKLDYSDYCIVGALIWNTALHSCCMILVTHGGFGFHTMEIYQRFGPDTATFFFKGIMSFALLWNATVCFSKVSVLLMYTSLIPVPSMIKWAKWIGALIIAWNTGNVIAGFLICRPLARNWDFTIPGTCGSQPNFYFAMGMVNLVTDLMLIILPMPYLYKLRMALRKKIIAGAMLSIGIGTWVITIYRQTLLPGLDFTDMTYTGVLATLLSGLEPAVAIVLACIPLMRPLLGRRGSNSNTNTGYDYSGSGNSGLYSGKKRNPNSRDLNTFTELGDDADDGSLSSVVQLQPIKPGGHEVRVEVYPEGRGRASSERVGQGMGGAGANGSGIAGAASSGNGREAGISVERKFEVRSE</sequence>
<evidence type="ECO:0000256" key="7">
    <source>
        <dbReference type="SAM" id="Phobius"/>
    </source>
</evidence>
<feature type="transmembrane region" description="Helical" evidence="7">
    <location>
        <begin position="48"/>
        <end position="71"/>
    </location>
</feature>
<feature type="domain" description="Rhodopsin" evidence="8">
    <location>
        <begin position="32"/>
        <end position="271"/>
    </location>
</feature>
<dbReference type="AlphaFoldDB" id="A0A9P9E516"/>
<evidence type="ECO:0000259" key="8">
    <source>
        <dbReference type="Pfam" id="PF20684"/>
    </source>
</evidence>